<dbReference type="InterPro" id="IPR014036">
    <property type="entry name" value="DeoR-like_C"/>
</dbReference>
<keyword evidence="2" id="KW-0804">Transcription</keyword>
<dbReference type="SUPFAM" id="SSF46785">
    <property type="entry name" value="Winged helix' DNA-binding domain"/>
    <property type="match status" value="1"/>
</dbReference>
<dbReference type="InterPro" id="IPR036390">
    <property type="entry name" value="WH_DNA-bd_sf"/>
</dbReference>
<dbReference type="SMART" id="SM01134">
    <property type="entry name" value="DeoRC"/>
    <property type="match status" value="1"/>
</dbReference>
<dbReference type="Pfam" id="PF08220">
    <property type="entry name" value="HTH_DeoR"/>
    <property type="match status" value="1"/>
</dbReference>
<dbReference type="SMART" id="SM00420">
    <property type="entry name" value="HTH_DEOR"/>
    <property type="match status" value="1"/>
</dbReference>
<feature type="domain" description="HTH deoR-type" evidence="3">
    <location>
        <begin position="2"/>
        <end position="58"/>
    </location>
</feature>
<evidence type="ECO:0000313" key="4">
    <source>
        <dbReference type="EMBL" id="HIU58507.1"/>
    </source>
</evidence>
<sequence length="252" mass="28066">MKRERIEEIAELLDKRGKLTLEQLEEYFPNVSQMTLRRDLFQLEEEGKIIRVCGGAMSVKEVQKSSGEPYTKKTTIHTDEKIEIAQKAAVLIDEGSSIFIDGGTTALYLAKELPDIVCTVFTNGIAVAKELAQKKNITINLLGGQLIKENLSTASPLSSLYFTDTNFELAIISASAFTPESGFSCGSQIEADLLRLVRKKAKFLYMMLDSSKIGKIMPYTFARAEDINVLITDEGFPESLKEQFKAMDIVVM</sequence>
<proteinExistence type="predicted"/>
<dbReference type="InterPro" id="IPR050313">
    <property type="entry name" value="Carb_Metab_HTH_regulators"/>
</dbReference>
<dbReference type="InterPro" id="IPR001034">
    <property type="entry name" value="DeoR_HTH"/>
</dbReference>
<dbReference type="InterPro" id="IPR037171">
    <property type="entry name" value="NagB/RpiA_transferase-like"/>
</dbReference>
<dbReference type="Pfam" id="PF00455">
    <property type="entry name" value="DeoRC"/>
    <property type="match status" value="1"/>
</dbReference>
<dbReference type="PROSITE" id="PS51000">
    <property type="entry name" value="HTH_DEOR_2"/>
    <property type="match status" value="1"/>
</dbReference>
<dbReference type="PANTHER" id="PTHR30363">
    <property type="entry name" value="HTH-TYPE TRANSCRIPTIONAL REGULATOR SRLR-RELATED"/>
    <property type="match status" value="1"/>
</dbReference>
<dbReference type="SUPFAM" id="SSF100950">
    <property type="entry name" value="NagB/RpiA/CoA transferase-like"/>
    <property type="match status" value="1"/>
</dbReference>
<dbReference type="GO" id="GO:0003700">
    <property type="term" value="F:DNA-binding transcription factor activity"/>
    <property type="evidence" value="ECO:0007669"/>
    <property type="project" value="InterPro"/>
</dbReference>
<name>A0A9D1SG66_9FIRM</name>
<evidence type="ECO:0000259" key="3">
    <source>
        <dbReference type="PROSITE" id="PS51000"/>
    </source>
</evidence>
<dbReference type="Gene3D" id="3.40.50.1360">
    <property type="match status" value="1"/>
</dbReference>
<accession>A0A9D1SG66</accession>
<comment type="caution">
    <text evidence="4">The sequence shown here is derived from an EMBL/GenBank/DDBJ whole genome shotgun (WGS) entry which is preliminary data.</text>
</comment>
<reference evidence="4" key="1">
    <citation type="submission" date="2020-10" db="EMBL/GenBank/DDBJ databases">
        <authorList>
            <person name="Gilroy R."/>
        </authorList>
    </citation>
    <scope>NUCLEOTIDE SEQUENCE</scope>
    <source>
        <strain evidence="4">11687</strain>
    </source>
</reference>
<dbReference type="Proteomes" id="UP000824081">
    <property type="component" value="Unassembled WGS sequence"/>
</dbReference>
<evidence type="ECO:0000313" key="5">
    <source>
        <dbReference type="Proteomes" id="UP000824081"/>
    </source>
</evidence>
<evidence type="ECO:0000256" key="1">
    <source>
        <dbReference type="ARBA" id="ARBA00023015"/>
    </source>
</evidence>
<reference evidence="4" key="2">
    <citation type="journal article" date="2021" name="PeerJ">
        <title>Extensive microbial diversity within the chicken gut microbiome revealed by metagenomics and culture.</title>
        <authorList>
            <person name="Gilroy R."/>
            <person name="Ravi A."/>
            <person name="Getino M."/>
            <person name="Pursley I."/>
            <person name="Horton D.L."/>
            <person name="Alikhan N.F."/>
            <person name="Baker D."/>
            <person name="Gharbi K."/>
            <person name="Hall N."/>
            <person name="Watson M."/>
            <person name="Adriaenssens E.M."/>
            <person name="Foster-Nyarko E."/>
            <person name="Jarju S."/>
            <person name="Secka A."/>
            <person name="Antonio M."/>
            <person name="Oren A."/>
            <person name="Chaudhuri R.R."/>
            <person name="La Ragione R."/>
            <person name="Hildebrand F."/>
            <person name="Pallen M.J."/>
        </authorList>
    </citation>
    <scope>NUCLEOTIDE SEQUENCE</scope>
    <source>
        <strain evidence="4">11687</strain>
    </source>
</reference>
<protein>
    <submittedName>
        <fullName evidence="4">DeoR/GlpR transcriptional regulator</fullName>
    </submittedName>
</protein>
<evidence type="ECO:0000256" key="2">
    <source>
        <dbReference type="ARBA" id="ARBA00023163"/>
    </source>
</evidence>
<dbReference type="AlphaFoldDB" id="A0A9D1SG66"/>
<dbReference type="EMBL" id="DVMZ01000007">
    <property type="protein sequence ID" value="HIU58507.1"/>
    <property type="molecule type" value="Genomic_DNA"/>
</dbReference>
<organism evidence="4 5">
    <name type="scientific">Candidatus Scatosoma pullistercoris</name>
    <dbReference type="NCBI Taxonomy" id="2840934"/>
    <lineage>
        <taxon>Bacteria</taxon>
        <taxon>Bacillati</taxon>
        <taxon>Bacillota</taxon>
        <taxon>Clostridia</taxon>
        <taxon>Candidatus Scatosoma</taxon>
    </lineage>
</organism>
<dbReference type="PANTHER" id="PTHR30363:SF44">
    <property type="entry name" value="AGA OPERON TRANSCRIPTIONAL REPRESSOR-RELATED"/>
    <property type="match status" value="1"/>
</dbReference>
<gene>
    <name evidence="4" type="ORF">IAC57_00250</name>
</gene>
<keyword evidence="1" id="KW-0805">Transcription regulation</keyword>